<evidence type="ECO:0000313" key="6">
    <source>
        <dbReference type="EMBL" id="PIU73359.1"/>
    </source>
</evidence>
<gene>
    <name evidence="6" type="ORF">COS78_02700</name>
</gene>
<dbReference type="InterPro" id="IPR007197">
    <property type="entry name" value="rSAM"/>
</dbReference>
<proteinExistence type="predicted"/>
<keyword evidence="1" id="KW-0949">S-adenosyl-L-methionine</keyword>
<dbReference type="GO" id="GO:0051536">
    <property type="term" value="F:iron-sulfur cluster binding"/>
    <property type="evidence" value="ECO:0007669"/>
    <property type="project" value="UniProtKB-KW"/>
</dbReference>
<dbReference type="AlphaFoldDB" id="A0A2M7ARV3"/>
<dbReference type="InterPro" id="IPR058240">
    <property type="entry name" value="rSAM_sf"/>
</dbReference>
<feature type="domain" description="Radical SAM core" evidence="5">
    <location>
        <begin position="12"/>
        <end position="142"/>
    </location>
</feature>
<accession>A0A2M7ARV3</accession>
<organism evidence="6 7">
    <name type="scientific">Candidatus Shapirobacteria bacterium CG06_land_8_20_14_3_00_40_12</name>
    <dbReference type="NCBI Taxonomy" id="1974881"/>
    <lineage>
        <taxon>Bacteria</taxon>
        <taxon>Candidatus Shapironibacteriota</taxon>
    </lineage>
</organism>
<dbReference type="InterPro" id="IPR013785">
    <property type="entry name" value="Aldolase_TIM"/>
</dbReference>
<evidence type="ECO:0000256" key="2">
    <source>
        <dbReference type="ARBA" id="ARBA00022723"/>
    </source>
</evidence>
<keyword evidence="3" id="KW-0408">Iron</keyword>
<dbReference type="GO" id="GO:0046872">
    <property type="term" value="F:metal ion binding"/>
    <property type="evidence" value="ECO:0007669"/>
    <property type="project" value="UniProtKB-KW"/>
</dbReference>
<reference evidence="7" key="1">
    <citation type="submission" date="2017-09" db="EMBL/GenBank/DDBJ databases">
        <title>Depth-based differentiation of microbial function through sediment-hosted aquifers and enrichment of novel symbionts in the deep terrestrial subsurface.</title>
        <authorList>
            <person name="Probst A.J."/>
            <person name="Ladd B."/>
            <person name="Jarett J.K."/>
            <person name="Geller-Mcgrath D.E."/>
            <person name="Sieber C.M.K."/>
            <person name="Emerson J.B."/>
            <person name="Anantharaman K."/>
            <person name="Thomas B.C."/>
            <person name="Malmstrom R."/>
            <person name="Stieglmeier M."/>
            <person name="Klingl A."/>
            <person name="Woyke T."/>
            <person name="Ryan C.M."/>
            <person name="Banfield J.F."/>
        </authorList>
    </citation>
    <scope>NUCLEOTIDE SEQUENCE [LARGE SCALE GENOMIC DNA]</scope>
</reference>
<dbReference type="GO" id="GO:0003824">
    <property type="term" value="F:catalytic activity"/>
    <property type="evidence" value="ECO:0007669"/>
    <property type="project" value="InterPro"/>
</dbReference>
<dbReference type="SFLD" id="SFLDS00029">
    <property type="entry name" value="Radical_SAM"/>
    <property type="match status" value="1"/>
</dbReference>
<dbReference type="EMBL" id="PEWA01000034">
    <property type="protein sequence ID" value="PIU73359.1"/>
    <property type="molecule type" value="Genomic_DNA"/>
</dbReference>
<dbReference type="SFLD" id="SFLDG01067">
    <property type="entry name" value="SPASM/twitch_domain_containing"/>
    <property type="match status" value="1"/>
</dbReference>
<evidence type="ECO:0000256" key="1">
    <source>
        <dbReference type="ARBA" id="ARBA00022691"/>
    </source>
</evidence>
<evidence type="ECO:0000259" key="5">
    <source>
        <dbReference type="Pfam" id="PF04055"/>
    </source>
</evidence>
<dbReference type="PANTHER" id="PTHR11228">
    <property type="entry name" value="RADICAL SAM DOMAIN PROTEIN"/>
    <property type="match status" value="1"/>
</dbReference>
<name>A0A2M7ARV3_9BACT</name>
<dbReference type="PANTHER" id="PTHR11228:SF7">
    <property type="entry name" value="PQQA PEPTIDE CYCLASE"/>
    <property type="match status" value="1"/>
</dbReference>
<sequence>MVSLENLYISSLETCNLHCRYCYTKKTKNVLTNQQILSFVNRYRRYSNLKSIIFCGGEVFTLNSFPDLINKLNKLGIFITVITNGTIDRLTEIKNPNNCQLLVSFDGPKNIHDHNRGVGNYDLSKSFVRHALDLDFPVEIFFLITKESYPYLNSFNIFGLEKTYLIDRLGSLSSVQTQNVLKNYPTYPPKTFGCHQISLQSDSLIYPCCETNKPIGKISTPIKKIIKNYLDLVHQNPLCVDPDFYCKLKK</sequence>
<dbReference type="Pfam" id="PF04055">
    <property type="entry name" value="Radical_SAM"/>
    <property type="match status" value="1"/>
</dbReference>
<evidence type="ECO:0000256" key="4">
    <source>
        <dbReference type="ARBA" id="ARBA00023014"/>
    </source>
</evidence>
<dbReference type="CDD" id="cd01335">
    <property type="entry name" value="Radical_SAM"/>
    <property type="match status" value="1"/>
</dbReference>
<keyword evidence="4" id="KW-0411">Iron-sulfur</keyword>
<keyword evidence="2" id="KW-0479">Metal-binding</keyword>
<evidence type="ECO:0000256" key="3">
    <source>
        <dbReference type="ARBA" id="ARBA00023004"/>
    </source>
</evidence>
<comment type="caution">
    <text evidence="6">The sequence shown here is derived from an EMBL/GenBank/DDBJ whole genome shotgun (WGS) entry which is preliminary data.</text>
</comment>
<dbReference type="Gene3D" id="3.20.20.70">
    <property type="entry name" value="Aldolase class I"/>
    <property type="match status" value="1"/>
</dbReference>
<dbReference type="SUPFAM" id="SSF102114">
    <property type="entry name" value="Radical SAM enzymes"/>
    <property type="match status" value="1"/>
</dbReference>
<evidence type="ECO:0000313" key="7">
    <source>
        <dbReference type="Proteomes" id="UP000231407"/>
    </source>
</evidence>
<dbReference type="Proteomes" id="UP000231407">
    <property type="component" value="Unassembled WGS sequence"/>
</dbReference>
<protein>
    <recommendedName>
        <fullName evidence="5">Radical SAM core domain-containing protein</fullName>
    </recommendedName>
</protein>
<dbReference type="InterPro" id="IPR050377">
    <property type="entry name" value="Radical_SAM_PqqE_MftC-like"/>
</dbReference>